<evidence type="ECO:0000256" key="1">
    <source>
        <dbReference type="ARBA" id="ARBA00008857"/>
    </source>
</evidence>
<keyword evidence="3" id="KW-0233">DNA recombination</keyword>
<evidence type="ECO:0000313" key="5">
    <source>
        <dbReference type="EMBL" id="GAA2339156.1"/>
    </source>
</evidence>
<feature type="domain" description="Tyr recombinase" evidence="4">
    <location>
        <begin position="141"/>
        <end position="323"/>
    </location>
</feature>
<dbReference type="PANTHER" id="PTHR30349:SF41">
    <property type="entry name" value="INTEGRASE_RECOMBINASE PROTEIN MJ0367-RELATED"/>
    <property type="match status" value="1"/>
</dbReference>
<dbReference type="InterPro" id="IPR011010">
    <property type="entry name" value="DNA_brk_join_enz"/>
</dbReference>
<proteinExistence type="inferred from homology"/>
<evidence type="ECO:0000256" key="2">
    <source>
        <dbReference type="ARBA" id="ARBA00023125"/>
    </source>
</evidence>
<gene>
    <name evidence="5" type="ORF">GCM10010170_021070</name>
</gene>
<accession>A0ABP5SUL9</accession>
<dbReference type="PROSITE" id="PS51898">
    <property type="entry name" value="TYR_RECOMBINASE"/>
    <property type="match status" value="1"/>
</dbReference>
<evidence type="ECO:0000259" key="4">
    <source>
        <dbReference type="PROSITE" id="PS51898"/>
    </source>
</evidence>
<dbReference type="InterPro" id="IPR002104">
    <property type="entry name" value="Integrase_catalytic"/>
</dbReference>
<dbReference type="InterPro" id="IPR013762">
    <property type="entry name" value="Integrase-like_cat_sf"/>
</dbReference>
<comment type="similarity">
    <text evidence="1">Belongs to the 'phage' integrase family.</text>
</comment>
<dbReference type="Pfam" id="PF00589">
    <property type="entry name" value="Phage_integrase"/>
    <property type="match status" value="1"/>
</dbReference>
<name>A0ABP5SUL9_9ACTN</name>
<dbReference type="InterPro" id="IPR050090">
    <property type="entry name" value="Tyrosine_recombinase_XerCD"/>
</dbReference>
<dbReference type="Gene3D" id="1.10.443.10">
    <property type="entry name" value="Intergrase catalytic core"/>
    <property type="match status" value="1"/>
</dbReference>
<comment type="caution">
    <text evidence="5">The sequence shown here is derived from an EMBL/GenBank/DDBJ whole genome shotgun (WGS) entry which is preliminary data.</text>
</comment>
<dbReference type="RefSeq" id="WP_344612117.1">
    <property type="nucleotide sequence ID" value="NZ_BAAARV010000019.1"/>
</dbReference>
<protein>
    <recommendedName>
        <fullName evidence="4">Tyr recombinase domain-containing protein</fullName>
    </recommendedName>
</protein>
<keyword evidence="2" id="KW-0238">DNA-binding</keyword>
<dbReference type="EMBL" id="BAAARV010000019">
    <property type="protein sequence ID" value="GAA2339156.1"/>
    <property type="molecule type" value="Genomic_DNA"/>
</dbReference>
<dbReference type="SUPFAM" id="SSF56349">
    <property type="entry name" value="DNA breaking-rejoining enzymes"/>
    <property type="match status" value="1"/>
</dbReference>
<dbReference type="PANTHER" id="PTHR30349">
    <property type="entry name" value="PHAGE INTEGRASE-RELATED"/>
    <property type="match status" value="1"/>
</dbReference>
<evidence type="ECO:0000256" key="3">
    <source>
        <dbReference type="ARBA" id="ARBA00023172"/>
    </source>
</evidence>
<dbReference type="Proteomes" id="UP001501444">
    <property type="component" value="Unassembled WGS sequence"/>
</dbReference>
<keyword evidence="6" id="KW-1185">Reference proteome</keyword>
<organism evidence="5 6">
    <name type="scientific">Dactylosporangium salmoneum</name>
    <dbReference type="NCBI Taxonomy" id="53361"/>
    <lineage>
        <taxon>Bacteria</taxon>
        <taxon>Bacillati</taxon>
        <taxon>Actinomycetota</taxon>
        <taxon>Actinomycetes</taxon>
        <taxon>Micromonosporales</taxon>
        <taxon>Micromonosporaceae</taxon>
        <taxon>Dactylosporangium</taxon>
    </lineage>
</organism>
<evidence type="ECO:0000313" key="6">
    <source>
        <dbReference type="Proteomes" id="UP001501444"/>
    </source>
</evidence>
<sequence>MPVDRDRLDAAWTALAGLGVTLADLQRDAKPPRPAFDAYLPQVVAAAGPGARRVYGTYWQRMARAWAGRPLDAIAASEIEAMRLVVVHGARSRRNSRHGRYAGELFIAAARAYYNRAIADGHLDAAASPAHRVRKPRRVPSTRRALTSDELTAINHVARTTGNDAILDALLLRLHTETACRRGGALGLRLQDLDADRGLLLLREKGGTTRWQPISRDLADSLIQHAQARGAVLPTDPLLRYRTGTPLTSRRYDHLWRRIGQHLPWVATHGITTHWLRHTTLTWVERHFGYGIARAYAGHTDSTGAATTTYIRADLQAVAAALAALTGQPHPLAKTGDTHDGSHMRA</sequence>
<reference evidence="6" key="1">
    <citation type="journal article" date="2019" name="Int. J. Syst. Evol. Microbiol.">
        <title>The Global Catalogue of Microorganisms (GCM) 10K type strain sequencing project: providing services to taxonomists for standard genome sequencing and annotation.</title>
        <authorList>
            <consortium name="The Broad Institute Genomics Platform"/>
            <consortium name="The Broad Institute Genome Sequencing Center for Infectious Disease"/>
            <person name="Wu L."/>
            <person name="Ma J."/>
        </authorList>
    </citation>
    <scope>NUCLEOTIDE SEQUENCE [LARGE SCALE GENOMIC DNA]</scope>
    <source>
        <strain evidence="6">JCM 3272</strain>
    </source>
</reference>
<dbReference type="CDD" id="cd00397">
    <property type="entry name" value="DNA_BRE_C"/>
    <property type="match status" value="1"/>
</dbReference>